<dbReference type="RefSeq" id="WP_077120487.1">
    <property type="nucleotide sequence ID" value="NZ_FMUE01000006.1"/>
</dbReference>
<dbReference type="PANTHER" id="PTHR46193:SF10">
    <property type="entry name" value="6-PHOSPHOGLUCONATE PHOSPHATASE"/>
    <property type="match status" value="1"/>
</dbReference>
<protein>
    <submittedName>
        <fullName evidence="5">6-phosphogluconate phosphatase</fullName>
        <ecNumber evidence="5">3.1.3.-</ecNumber>
    </submittedName>
</protein>
<dbReference type="InterPro" id="IPR006439">
    <property type="entry name" value="HAD-SF_hydro_IA"/>
</dbReference>
<dbReference type="NCBIfam" id="TIGR01549">
    <property type="entry name" value="HAD-SF-IA-v1"/>
    <property type="match status" value="1"/>
</dbReference>
<dbReference type="InterPro" id="IPR051600">
    <property type="entry name" value="Beta-PGM-like"/>
</dbReference>
<evidence type="ECO:0000313" key="6">
    <source>
        <dbReference type="Proteomes" id="UP000187891"/>
    </source>
</evidence>
<dbReference type="EMBL" id="FMUE01000006">
    <property type="protein sequence ID" value="SCX26369.1"/>
    <property type="molecule type" value="Genomic_DNA"/>
</dbReference>
<dbReference type="InterPro" id="IPR036412">
    <property type="entry name" value="HAD-like_sf"/>
</dbReference>
<dbReference type="PANTHER" id="PTHR46193">
    <property type="entry name" value="6-PHOSPHOGLUCONATE PHOSPHATASE"/>
    <property type="match status" value="1"/>
</dbReference>
<keyword evidence="4" id="KW-0460">Magnesium</keyword>
<comment type="cofactor">
    <cofactor evidence="1">
        <name>Mg(2+)</name>
        <dbReference type="ChEBI" id="CHEBI:18420"/>
    </cofactor>
</comment>
<organism evidence="5 6">
    <name type="scientific">Agrobacterium rosae</name>
    <dbReference type="NCBI Taxonomy" id="1972867"/>
    <lineage>
        <taxon>Bacteria</taxon>
        <taxon>Pseudomonadati</taxon>
        <taxon>Pseudomonadota</taxon>
        <taxon>Alphaproteobacteria</taxon>
        <taxon>Hyphomicrobiales</taxon>
        <taxon>Rhizobiaceae</taxon>
        <taxon>Rhizobium/Agrobacterium group</taxon>
        <taxon>Agrobacterium</taxon>
    </lineage>
</organism>
<dbReference type="Gene3D" id="3.40.50.1000">
    <property type="entry name" value="HAD superfamily/HAD-like"/>
    <property type="match status" value="1"/>
</dbReference>
<dbReference type="SUPFAM" id="SSF56784">
    <property type="entry name" value="HAD-like"/>
    <property type="match status" value="1"/>
</dbReference>
<dbReference type="Pfam" id="PF13419">
    <property type="entry name" value="HAD_2"/>
    <property type="match status" value="1"/>
</dbReference>
<evidence type="ECO:0000256" key="1">
    <source>
        <dbReference type="ARBA" id="ARBA00001946"/>
    </source>
</evidence>
<dbReference type="NCBIfam" id="TIGR01509">
    <property type="entry name" value="HAD-SF-IA-v3"/>
    <property type="match status" value="1"/>
</dbReference>
<evidence type="ECO:0000313" key="5">
    <source>
        <dbReference type="EMBL" id="SCX26369.1"/>
    </source>
</evidence>
<dbReference type="SFLD" id="SFLDS00003">
    <property type="entry name" value="Haloacid_Dehalogenase"/>
    <property type="match status" value="1"/>
</dbReference>
<accession>A0A1R3TZQ1</accession>
<dbReference type="GO" id="GO:0016787">
    <property type="term" value="F:hydrolase activity"/>
    <property type="evidence" value="ECO:0007669"/>
    <property type="project" value="UniProtKB-KW"/>
</dbReference>
<dbReference type="SFLD" id="SFLDG01135">
    <property type="entry name" value="C1.5.6:_HAD__Beta-PGM__Phospha"/>
    <property type="match status" value="1"/>
</dbReference>
<dbReference type="InterPro" id="IPR023214">
    <property type="entry name" value="HAD_sf"/>
</dbReference>
<reference evidence="6" key="1">
    <citation type="submission" date="2016-10" db="EMBL/GenBank/DDBJ databases">
        <authorList>
            <person name="Wibberg D."/>
        </authorList>
    </citation>
    <scope>NUCLEOTIDE SEQUENCE [LARGE SCALE GENOMIC DNA]</scope>
</reference>
<dbReference type="Proteomes" id="UP000187891">
    <property type="component" value="Unassembled WGS sequence"/>
</dbReference>
<dbReference type="InterPro" id="IPR023198">
    <property type="entry name" value="PGP-like_dom2"/>
</dbReference>
<gene>
    <name evidence="5" type="primary">yieH_2</name>
    <name evidence="5" type="ORF">DSM25559_2837</name>
</gene>
<name>A0A1R3TZQ1_9HYPH</name>
<evidence type="ECO:0000256" key="4">
    <source>
        <dbReference type="ARBA" id="ARBA00022842"/>
    </source>
</evidence>
<dbReference type="AlphaFoldDB" id="A0A1R3TZQ1"/>
<keyword evidence="5" id="KW-0378">Hydrolase</keyword>
<keyword evidence="3" id="KW-0479">Metal-binding</keyword>
<proteinExistence type="inferred from homology"/>
<dbReference type="CDD" id="cd07526">
    <property type="entry name" value="HAD_BPGM_like"/>
    <property type="match status" value="1"/>
</dbReference>
<evidence type="ECO:0000256" key="3">
    <source>
        <dbReference type="ARBA" id="ARBA00022723"/>
    </source>
</evidence>
<dbReference type="Gene3D" id="1.10.150.240">
    <property type="entry name" value="Putative phosphatase, domain 2"/>
    <property type="match status" value="1"/>
</dbReference>
<dbReference type="STRING" id="1907666.DSM25559_2837"/>
<dbReference type="InterPro" id="IPR041492">
    <property type="entry name" value="HAD_2"/>
</dbReference>
<evidence type="ECO:0000256" key="2">
    <source>
        <dbReference type="ARBA" id="ARBA00006171"/>
    </source>
</evidence>
<dbReference type="GO" id="GO:0046872">
    <property type="term" value="F:metal ion binding"/>
    <property type="evidence" value="ECO:0007669"/>
    <property type="project" value="UniProtKB-KW"/>
</dbReference>
<sequence length="234" mass="25633">MQTGNAPLLIFDCDGVLVDSEPVSIAVLIDMVAHQGVQITEEEAYQRFLGRSVASMTATLWDEYGVETDIDFLEHMRSELFQRFRDELKAIDGMADTLDRLSVPRCVASSSQPERIRYSLGLTGLLDKLEPHIFSATMVKNGKPAPDLFLHAAGQMQVEPRDCIVIEDSPAGIAAAKAAGMRVFAFTGGSHARFPAFRDHIASLKPDLVFDAMPDLVQLVEDHKIRGSSGTKAD</sequence>
<dbReference type="EC" id="3.1.3.-" evidence="5"/>
<comment type="similarity">
    <text evidence="2">Belongs to the HAD-like hydrolase superfamily. CbbY/CbbZ/Gph/YieH family.</text>
</comment>
<dbReference type="SFLD" id="SFLDG01129">
    <property type="entry name" value="C1.5:_HAD__Beta-PGM__Phosphata"/>
    <property type="match status" value="1"/>
</dbReference>